<dbReference type="GO" id="GO:0005886">
    <property type="term" value="C:plasma membrane"/>
    <property type="evidence" value="ECO:0007669"/>
    <property type="project" value="UniProtKB-SubCell"/>
</dbReference>
<gene>
    <name evidence="7" type="ordered locus">Dtox_2926</name>
</gene>
<organism evidence="7 8">
    <name type="scientific">Desulfofarcimen acetoxidans (strain ATCC 49208 / DSM 771 / KCTC 5769 / VKM B-1644 / 5575)</name>
    <name type="common">Desulfotomaculum acetoxidans</name>
    <dbReference type="NCBI Taxonomy" id="485916"/>
    <lineage>
        <taxon>Bacteria</taxon>
        <taxon>Bacillati</taxon>
        <taxon>Bacillota</taxon>
        <taxon>Clostridia</taxon>
        <taxon>Eubacteriales</taxon>
        <taxon>Peptococcaceae</taxon>
        <taxon>Desulfofarcimen</taxon>
    </lineage>
</organism>
<dbReference type="InterPro" id="IPR002781">
    <property type="entry name" value="TM_pro_TauE-like"/>
</dbReference>
<feature type="transmembrane region" description="Helical" evidence="6">
    <location>
        <begin position="111"/>
        <end position="128"/>
    </location>
</feature>
<keyword evidence="8" id="KW-1185">Reference proteome</keyword>
<dbReference type="HOGENOM" id="CLU_060708_0_0_9"/>
<keyword evidence="4 6" id="KW-1133">Transmembrane helix</keyword>
<feature type="transmembrane region" description="Helical" evidence="6">
    <location>
        <begin position="260"/>
        <end position="276"/>
    </location>
</feature>
<dbReference type="Proteomes" id="UP000002217">
    <property type="component" value="Chromosome"/>
</dbReference>
<comment type="subcellular location">
    <subcellularLocation>
        <location evidence="6">Cell membrane</location>
        <topology evidence="6">Multi-pass membrane protein</topology>
    </subcellularLocation>
    <subcellularLocation>
        <location evidence="1">Membrane</location>
        <topology evidence="1">Multi-pass membrane protein</topology>
    </subcellularLocation>
</comment>
<accession>C8W2J8</accession>
<dbReference type="PANTHER" id="PTHR43701:SF2">
    <property type="entry name" value="MEMBRANE TRANSPORTER PROTEIN YJNA-RELATED"/>
    <property type="match status" value="1"/>
</dbReference>
<proteinExistence type="inferred from homology"/>
<feature type="transmembrane region" description="Helical" evidence="6">
    <location>
        <begin position="288"/>
        <end position="311"/>
    </location>
</feature>
<comment type="similarity">
    <text evidence="2 6">Belongs to the 4-toluene sulfonate uptake permease (TSUP) (TC 2.A.102) family.</text>
</comment>
<keyword evidence="3 6" id="KW-0812">Transmembrane</keyword>
<feature type="transmembrane region" description="Helical" evidence="6">
    <location>
        <begin position="196"/>
        <end position="221"/>
    </location>
</feature>
<keyword evidence="6" id="KW-1003">Cell membrane</keyword>
<dbReference type="STRING" id="485916.Dtox_2926"/>
<feature type="transmembrane region" description="Helical" evidence="6">
    <location>
        <begin position="78"/>
        <end position="99"/>
    </location>
</feature>
<dbReference type="EMBL" id="CP001720">
    <property type="protein sequence ID" value="ACV63682.1"/>
    <property type="molecule type" value="Genomic_DNA"/>
</dbReference>
<dbReference type="KEGG" id="dae:Dtox_2926"/>
<evidence type="ECO:0000256" key="1">
    <source>
        <dbReference type="ARBA" id="ARBA00004141"/>
    </source>
</evidence>
<evidence type="ECO:0000256" key="3">
    <source>
        <dbReference type="ARBA" id="ARBA00022692"/>
    </source>
</evidence>
<feature type="transmembrane region" description="Helical" evidence="6">
    <location>
        <begin position="15"/>
        <end position="39"/>
    </location>
</feature>
<dbReference type="eggNOG" id="COG0730">
    <property type="taxonomic scope" value="Bacteria"/>
</dbReference>
<dbReference type="InterPro" id="IPR051598">
    <property type="entry name" value="TSUP/Inactive_protease-like"/>
</dbReference>
<keyword evidence="5 6" id="KW-0472">Membrane</keyword>
<dbReference type="OrthoDB" id="9793791at2"/>
<evidence type="ECO:0000256" key="5">
    <source>
        <dbReference type="ARBA" id="ARBA00023136"/>
    </source>
</evidence>
<evidence type="ECO:0000256" key="4">
    <source>
        <dbReference type="ARBA" id="ARBA00022989"/>
    </source>
</evidence>
<dbReference type="PANTHER" id="PTHR43701">
    <property type="entry name" value="MEMBRANE TRANSPORTER PROTEIN MJ0441-RELATED"/>
    <property type="match status" value="1"/>
</dbReference>
<evidence type="ECO:0000256" key="6">
    <source>
        <dbReference type="RuleBase" id="RU363041"/>
    </source>
</evidence>
<evidence type="ECO:0000256" key="2">
    <source>
        <dbReference type="ARBA" id="ARBA00009142"/>
    </source>
</evidence>
<dbReference type="Pfam" id="PF01925">
    <property type="entry name" value="TauE"/>
    <property type="match status" value="1"/>
</dbReference>
<name>C8W2J8_DESAS</name>
<reference evidence="7 8" key="1">
    <citation type="journal article" date="2009" name="Stand. Genomic Sci.">
        <title>Complete genome sequence of Desulfotomaculum acetoxidans type strain (5575).</title>
        <authorList>
            <person name="Spring S."/>
            <person name="Lapidus A."/>
            <person name="Schroder M."/>
            <person name="Gleim D."/>
            <person name="Sims D."/>
            <person name="Meincke L."/>
            <person name="Glavina Del Rio T."/>
            <person name="Tice H."/>
            <person name="Copeland A."/>
            <person name="Cheng J.F."/>
            <person name="Lucas S."/>
            <person name="Chen F."/>
            <person name="Nolan M."/>
            <person name="Bruce D."/>
            <person name="Goodwin L."/>
            <person name="Pitluck S."/>
            <person name="Ivanova N."/>
            <person name="Mavromatis K."/>
            <person name="Mikhailova N."/>
            <person name="Pati A."/>
            <person name="Chen A."/>
            <person name="Palaniappan K."/>
            <person name="Land M."/>
            <person name="Hauser L."/>
            <person name="Chang Y.J."/>
            <person name="Jeffries C.D."/>
            <person name="Chain P."/>
            <person name="Saunders E."/>
            <person name="Brettin T."/>
            <person name="Detter J.C."/>
            <person name="Goker M."/>
            <person name="Bristow J."/>
            <person name="Eisen J.A."/>
            <person name="Markowitz V."/>
            <person name="Hugenholtz P."/>
            <person name="Kyrpides N.C."/>
            <person name="Klenk H.P."/>
            <person name="Han C."/>
        </authorList>
    </citation>
    <scope>NUCLEOTIDE SEQUENCE [LARGE SCALE GENOMIC DNA]</scope>
    <source>
        <strain evidence="8">ATCC 49208 / DSM 771 / VKM B-1644</strain>
    </source>
</reference>
<evidence type="ECO:0000313" key="7">
    <source>
        <dbReference type="EMBL" id="ACV63682.1"/>
    </source>
</evidence>
<protein>
    <recommendedName>
        <fullName evidence="6">Probable membrane transporter protein</fullName>
    </recommendedName>
</protein>
<sequence>MYFSVADVTVSPVLLILWSIVTGYVFSSVGAAGGILGGIGHISIFGIKNANIVKPMNQILTTVSPVISSPMYIREKRLVIQVSIALAVGGIVGALLGSWLSHSFLSDMGSYKPFFGLVTYIVAARLWYELTPGFRNGQAKVKEATKTFEAKVKELKASGRMSEIKNIGVNFIESGLGNNKFTFAGQTFEYKTVVPFLAGFVVAIISSSMGVGGGFLLVPFISSFMGFPMYIVAGTVALSILITSLASIANYMQLGSTVDYNMLAFELVGIVIGSYLGPKLSKHVKAIYLKGLLAVILTYSGTQYVFGKLIFQLTGFKM</sequence>
<feature type="transmembrane region" description="Helical" evidence="6">
    <location>
        <begin position="227"/>
        <end position="248"/>
    </location>
</feature>
<dbReference type="AlphaFoldDB" id="C8W2J8"/>
<dbReference type="RefSeq" id="WP_015758374.1">
    <property type="nucleotide sequence ID" value="NC_013216.1"/>
</dbReference>
<evidence type="ECO:0000313" key="8">
    <source>
        <dbReference type="Proteomes" id="UP000002217"/>
    </source>
</evidence>